<evidence type="ECO:0000313" key="2">
    <source>
        <dbReference type="EMBL" id="BCZ45097.1"/>
    </source>
</evidence>
<organism evidence="2 3">
    <name type="scientific">Clostridium gelidum</name>
    <dbReference type="NCBI Taxonomy" id="704125"/>
    <lineage>
        <taxon>Bacteria</taxon>
        <taxon>Bacillati</taxon>
        <taxon>Bacillota</taxon>
        <taxon>Clostridia</taxon>
        <taxon>Eubacteriales</taxon>
        <taxon>Clostridiaceae</taxon>
        <taxon>Clostridium</taxon>
    </lineage>
</organism>
<evidence type="ECO:0000313" key="3">
    <source>
        <dbReference type="Proteomes" id="UP000824633"/>
    </source>
</evidence>
<proteinExistence type="predicted"/>
<dbReference type="InterPro" id="IPR032466">
    <property type="entry name" value="Metal_Hydrolase"/>
</dbReference>
<dbReference type="EMBL" id="AP024849">
    <property type="protein sequence ID" value="BCZ45097.1"/>
    <property type="molecule type" value="Genomic_DNA"/>
</dbReference>
<dbReference type="PANTHER" id="PTHR22642">
    <property type="entry name" value="IMIDAZOLONEPROPIONASE"/>
    <property type="match status" value="1"/>
</dbReference>
<dbReference type="Gene3D" id="3.10.310.70">
    <property type="match status" value="1"/>
</dbReference>
<dbReference type="InterPro" id="IPR013108">
    <property type="entry name" value="Amidohydro_3"/>
</dbReference>
<evidence type="ECO:0000259" key="1">
    <source>
        <dbReference type="Pfam" id="PF07969"/>
    </source>
</evidence>
<dbReference type="Gene3D" id="3.20.20.140">
    <property type="entry name" value="Metal-dependent hydrolases"/>
    <property type="match status" value="1"/>
</dbReference>
<dbReference type="SUPFAM" id="SSF51556">
    <property type="entry name" value="Metallo-dependent hydrolases"/>
    <property type="match status" value="1"/>
</dbReference>
<dbReference type="InterPro" id="IPR011059">
    <property type="entry name" value="Metal-dep_hydrolase_composite"/>
</dbReference>
<dbReference type="Proteomes" id="UP000824633">
    <property type="component" value="Chromosome"/>
</dbReference>
<dbReference type="Gene3D" id="2.30.40.10">
    <property type="entry name" value="Urease, subunit C, domain 1"/>
    <property type="match status" value="1"/>
</dbReference>
<reference evidence="3" key="1">
    <citation type="submission" date="2021-07" db="EMBL/GenBank/DDBJ databases">
        <title>Complete genome sequencing of a Clostridium isolate.</title>
        <authorList>
            <person name="Ueki A."/>
            <person name="Tonouchi A."/>
        </authorList>
    </citation>
    <scope>NUCLEOTIDE SEQUENCE [LARGE SCALE GENOMIC DNA]</scope>
    <source>
        <strain evidence="3">C5S11</strain>
    </source>
</reference>
<accession>A0ABM7T837</accession>
<keyword evidence="3" id="KW-1185">Reference proteome</keyword>
<gene>
    <name evidence="2" type="ORF">psyc5s11_11640</name>
</gene>
<protein>
    <submittedName>
        <fullName evidence="2">Exoenzyme regulatory protein aepA</fullName>
    </submittedName>
</protein>
<dbReference type="Pfam" id="PF07969">
    <property type="entry name" value="Amidohydro_3"/>
    <property type="match status" value="1"/>
</dbReference>
<sequence>MKLNKEYSSNADKIFVNGVIYSIDDKNSVYESMAIKDGRILALGCNEEVRNYSTDKTEIVDLKFRIMLPGFIDTQCHIPERIMMKKDALSLFEAGNPSQYLTSIQSYVDAHPEEKIIYGVGWKSSDFEGKENDPNRYIEVFKGPNKKWLEKIITDKPIVLKDCNNHTLWLNKEAFEYFKITKNTKPPVGGKIELDEQGELWGTLKENAIRLVNIDNAKNYKDNEYLSRFIKYQNILHSYGITTISLIDEEELEITLELYRRLEITNKLKLKIIYGFTIMPYSVCKKTICEQIHQLKRNRIMYKTDLFDVSIAKFLADGIIEMETAYLFKPYESIGEKYTETNGIFKWDIVEFKEAITMANRLDFNVFIHAVGDFACKLAIDAIDDSANNMKHSYRNSLIHIDLITKYYIRRMKLLNINAIIQPFWFYKNVNSSKNEVLVIGKQRAHREYPVKSLIDQGIVTAGASDHGVTEESSPLNAIECAIIRNLYDFIPSRYPEKVDLNDTRYRLNPSERISVIEAIKVFTINAAYVLGKEKEIGSLEIGKKADFIVLDKNIFTTEPLDIHDINVVQTYFNGDLVYLNE</sequence>
<feature type="domain" description="Amidohydrolase 3" evidence="1">
    <location>
        <begin position="58"/>
        <end position="579"/>
    </location>
</feature>
<dbReference type="RefSeq" id="WP_224036723.1">
    <property type="nucleotide sequence ID" value="NZ_AP024849.1"/>
</dbReference>
<dbReference type="PANTHER" id="PTHR22642:SF2">
    <property type="entry name" value="PROTEIN LONG AFTER FAR-RED 3"/>
    <property type="match status" value="1"/>
</dbReference>
<name>A0ABM7T837_9CLOT</name>
<dbReference type="SUPFAM" id="SSF51338">
    <property type="entry name" value="Composite domain of metallo-dependent hydrolases"/>
    <property type="match status" value="1"/>
</dbReference>